<keyword evidence="1" id="KW-1185">Reference proteome</keyword>
<gene>
    <name evidence="2" type="primary">LOC107022161</name>
</gene>
<reference evidence="1" key="1">
    <citation type="journal article" date="2014" name="Nat. Genet.">
        <title>The genome of the stress-tolerant wild tomato species Solanum pennellii.</title>
        <authorList>
            <person name="Bolger A."/>
            <person name="Scossa F."/>
            <person name="Bolger M.E."/>
            <person name="Lanz C."/>
            <person name="Maumus F."/>
            <person name="Tohge T."/>
            <person name="Quesneville H."/>
            <person name="Alseekh S."/>
            <person name="Sorensen I."/>
            <person name="Lichtenstein G."/>
            <person name="Fich E.A."/>
            <person name="Conte M."/>
            <person name="Keller H."/>
            <person name="Schneeberger K."/>
            <person name="Schwacke R."/>
            <person name="Ofner I."/>
            <person name="Vrebalov J."/>
            <person name="Xu Y."/>
            <person name="Osorio S."/>
            <person name="Aflitos S.A."/>
            <person name="Schijlen E."/>
            <person name="Jimenez-Gomez J.M."/>
            <person name="Ryngajllo M."/>
            <person name="Kimura S."/>
            <person name="Kumar R."/>
            <person name="Koenig D."/>
            <person name="Headland L.R."/>
            <person name="Maloof J.N."/>
            <person name="Sinha N."/>
            <person name="van Ham R.C."/>
            <person name="Lankhorst R.K."/>
            <person name="Mao L."/>
            <person name="Vogel A."/>
            <person name="Arsova B."/>
            <person name="Panstruga R."/>
            <person name="Fei Z."/>
            <person name="Rose J.K."/>
            <person name="Zamir D."/>
            <person name="Carrari F."/>
            <person name="Giovannoni J.J."/>
            <person name="Weigel D."/>
            <person name="Usadel B."/>
            <person name="Fernie A.R."/>
        </authorList>
    </citation>
    <scope>NUCLEOTIDE SEQUENCE [LARGE SCALE GENOMIC DNA]</scope>
    <source>
        <strain evidence="1">cv. LA0716</strain>
    </source>
</reference>
<reference evidence="2" key="2">
    <citation type="submission" date="2025-08" db="UniProtKB">
        <authorList>
            <consortium name="RefSeq"/>
        </authorList>
    </citation>
    <scope>IDENTIFICATION</scope>
</reference>
<dbReference type="GeneID" id="107022161"/>
<organism evidence="1 2">
    <name type="scientific">Solanum pennellii</name>
    <name type="common">Tomato</name>
    <name type="synonym">Lycopersicon pennellii</name>
    <dbReference type="NCBI Taxonomy" id="28526"/>
    <lineage>
        <taxon>Eukaryota</taxon>
        <taxon>Viridiplantae</taxon>
        <taxon>Streptophyta</taxon>
        <taxon>Embryophyta</taxon>
        <taxon>Tracheophyta</taxon>
        <taxon>Spermatophyta</taxon>
        <taxon>Magnoliopsida</taxon>
        <taxon>eudicotyledons</taxon>
        <taxon>Gunneridae</taxon>
        <taxon>Pentapetalae</taxon>
        <taxon>asterids</taxon>
        <taxon>lamiids</taxon>
        <taxon>Solanales</taxon>
        <taxon>Solanaceae</taxon>
        <taxon>Solanoideae</taxon>
        <taxon>Solaneae</taxon>
        <taxon>Solanum</taxon>
        <taxon>Solanum subgen. Lycopersicon</taxon>
    </lineage>
</organism>
<protein>
    <submittedName>
        <fullName evidence="2">Uncharacterized protein LOC107022161</fullName>
    </submittedName>
</protein>
<accession>A0ABM1GZV5</accession>
<name>A0ABM1GZV5_SOLPN</name>
<evidence type="ECO:0000313" key="2">
    <source>
        <dbReference type="RefSeq" id="XP_015078337.1"/>
    </source>
</evidence>
<proteinExistence type="predicted"/>
<dbReference type="RefSeq" id="XP_015078337.1">
    <property type="nucleotide sequence ID" value="XM_015222851.1"/>
</dbReference>
<dbReference type="Proteomes" id="UP000694930">
    <property type="component" value="Chromosome 6"/>
</dbReference>
<sequence>MSPYKLVYGNSCHLPTEQEHRSVWEMKKLNLDRGATSTQRMNDLNMMDEFCLQSYESSTLYKEKMKRLCFIPGKLKSKWNGPFFLTKVLPHGAVELENSEGTWFMVNSQRIKIYMGNEESVQEVVKDYYLDDI</sequence>
<evidence type="ECO:0000313" key="1">
    <source>
        <dbReference type="Proteomes" id="UP000694930"/>
    </source>
</evidence>